<protein>
    <submittedName>
        <fullName evidence="2">Uncharacterized protein</fullName>
    </submittedName>
</protein>
<proteinExistence type="predicted"/>
<evidence type="ECO:0000256" key="1">
    <source>
        <dbReference type="SAM" id="MobiDB-lite"/>
    </source>
</evidence>
<dbReference type="EMBL" id="UZAN01053204">
    <property type="protein sequence ID" value="VDP89864.1"/>
    <property type="molecule type" value="Genomic_DNA"/>
</dbReference>
<feature type="region of interest" description="Disordered" evidence="1">
    <location>
        <begin position="189"/>
        <end position="219"/>
    </location>
</feature>
<organism evidence="2 3">
    <name type="scientific">Echinostoma caproni</name>
    <dbReference type="NCBI Taxonomy" id="27848"/>
    <lineage>
        <taxon>Eukaryota</taxon>
        <taxon>Metazoa</taxon>
        <taxon>Spiralia</taxon>
        <taxon>Lophotrochozoa</taxon>
        <taxon>Platyhelminthes</taxon>
        <taxon>Trematoda</taxon>
        <taxon>Digenea</taxon>
        <taxon>Plagiorchiida</taxon>
        <taxon>Echinostomata</taxon>
        <taxon>Echinostomatoidea</taxon>
        <taxon>Echinostomatidae</taxon>
        <taxon>Echinostoma</taxon>
    </lineage>
</organism>
<feature type="compositionally biased region" description="Basic and acidic residues" evidence="1">
    <location>
        <begin position="14"/>
        <end position="31"/>
    </location>
</feature>
<name>A0A3P8I687_9TREM</name>
<dbReference type="OrthoDB" id="10586523at2759"/>
<feature type="compositionally biased region" description="Basic and acidic residues" evidence="1">
    <location>
        <begin position="193"/>
        <end position="208"/>
    </location>
</feature>
<evidence type="ECO:0000313" key="3">
    <source>
        <dbReference type="Proteomes" id="UP000272942"/>
    </source>
</evidence>
<sequence length="219" mass="24350">MSDKDGSPSPIGLKRHDWIRSEPEHEPRLHEPPASATAIHGPIINPRNSANVRATRSVYADWPDPPPSPPMGSLASANRPTSITTGLTPTPPKKQRRFFRFRSNTTSSRGTFSSREQIHSEPVVDDGYCCGILLSLPLSSVQLLTYSPSATTGFIEPSLTVSTENKSHPSSKRPRFGSRLQRLFRRSVTRRRKSDDHLTRSQSLERRLANSGADTHSIY</sequence>
<dbReference type="AlphaFoldDB" id="A0A3P8I687"/>
<dbReference type="Proteomes" id="UP000272942">
    <property type="component" value="Unassembled WGS sequence"/>
</dbReference>
<reference evidence="2 3" key="1">
    <citation type="submission" date="2018-11" db="EMBL/GenBank/DDBJ databases">
        <authorList>
            <consortium name="Pathogen Informatics"/>
        </authorList>
    </citation>
    <scope>NUCLEOTIDE SEQUENCE [LARGE SCALE GENOMIC DNA]</scope>
    <source>
        <strain evidence="2 3">Egypt</strain>
    </source>
</reference>
<accession>A0A3P8I687</accession>
<evidence type="ECO:0000313" key="2">
    <source>
        <dbReference type="EMBL" id="VDP89864.1"/>
    </source>
</evidence>
<gene>
    <name evidence="2" type="ORF">ECPE_LOCUS12592</name>
</gene>
<feature type="region of interest" description="Disordered" evidence="1">
    <location>
        <begin position="1"/>
        <end position="50"/>
    </location>
</feature>
<keyword evidence="3" id="KW-1185">Reference proteome</keyword>